<reference evidence="3 4" key="1">
    <citation type="submission" date="2014-12" db="EMBL/GenBank/DDBJ databases">
        <title>Draft genome sequence of Paenibacillus kamchatkensis strain B-2647.</title>
        <authorList>
            <person name="Karlyshev A.V."/>
            <person name="Kudryashova E.B."/>
        </authorList>
    </citation>
    <scope>NUCLEOTIDE SEQUENCE [LARGE SCALE GENOMIC DNA]</scope>
    <source>
        <strain evidence="3 4">VKM B-2647</strain>
    </source>
</reference>
<dbReference type="InterPro" id="IPR037171">
    <property type="entry name" value="NagB/RpiA_transferase-like"/>
</dbReference>
<proteinExistence type="predicted"/>
<organism evidence="3 4">
    <name type="scientific">Gordoniibacillus kamchatkensis</name>
    <dbReference type="NCBI Taxonomy" id="1590651"/>
    <lineage>
        <taxon>Bacteria</taxon>
        <taxon>Bacillati</taxon>
        <taxon>Bacillota</taxon>
        <taxon>Bacilli</taxon>
        <taxon>Bacillales</taxon>
        <taxon>Paenibacillaceae</taxon>
        <taxon>Gordoniibacillus</taxon>
    </lineage>
</organism>
<keyword evidence="4" id="KW-1185">Reference proteome</keyword>
<dbReference type="SUPFAM" id="SSF100950">
    <property type="entry name" value="NagB/RpiA/CoA transferase-like"/>
    <property type="match status" value="1"/>
</dbReference>
<feature type="domain" description="LUD" evidence="2">
    <location>
        <begin position="53"/>
        <end position="258"/>
    </location>
</feature>
<sequence>MLQGSINGREAFMRRIANRLGRGEPLASAPQRDVRGVPEHYAVVKLGMSDNVQLFLESWSALKGQALVVKEAEAPQAIGAWLRQIAAEHGVTRIARWDHDGLEALGLDETLAAAGIETVPWREREDDPEGAARDAAASPGGPMWANRSPLLRMTERAQLGLVWPDCAIANTGTLALLARGGQGRSVSLVTDILFAVFRADQLVTRLGEAFELIRRRFPDAPSLPSSINFVTGPSRSADIENDLTIGVHGPGKVYAVIIE</sequence>
<dbReference type="Pfam" id="PF02589">
    <property type="entry name" value="LUD_dom"/>
    <property type="match status" value="1"/>
</dbReference>
<accession>A0ABR5AFJ0</accession>
<dbReference type="PANTHER" id="PTHR43682">
    <property type="entry name" value="LACTATE UTILIZATION PROTEIN C"/>
    <property type="match status" value="1"/>
</dbReference>
<evidence type="ECO:0000313" key="3">
    <source>
        <dbReference type="EMBL" id="KIL39809.1"/>
    </source>
</evidence>
<feature type="region of interest" description="Disordered" evidence="1">
    <location>
        <begin position="122"/>
        <end position="143"/>
    </location>
</feature>
<dbReference type="EMBL" id="JXAK01000031">
    <property type="protein sequence ID" value="KIL39809.1"/>
    <property type="molecule type" value="Genomic_DNA"/>
</dbReference>
<gene>
    <name evidence="3" type="ORF">SD70_18040</name>
</gene>
<dbReference type="Proteomes" id="UP000031967">
    <property type="component" value="Unassembled WGS sequence"/>
</dbReference>
<dbReference type="Gene3D" id="3.40.50.10420">
    <property type="entry name" value="NagB/RpiA/CoA transferase-like"/>
    <property type="match status" value="1"/>
</dbReference>
<evidence type="ECO:0000259" key="2">
    <source>
        <dbReference type="Pfam" id="PF02589"/>
    </source>
</evidence>
<dbReference type="InterPro" id="IPR003741">
    <property type="entry name" value="LUD_dom"/>
</dbReference>
<evidence type="ECO:0000256" key="1">
    <source>
        <dbReference type="SAM" id="MobiDB-lite"/>
    </source>
</evidence>
<protein>
    <recommendedName>
        <fullName evidence="2">LUD domain-containing protein</fullName>
    </recommendedName>
</protein>
<dbReference type="PANTHER" id="PTHR43682:SF1">
    <property type="entry name" value="LACTATE UTILIZATION PROTEIN C"/>
    <property type="match status" value="1"/>
</dbReference>
<comment type="caution">
    <text evidence="3">The sequence shown here is derived from an EMBL/GenBank/DDBJ whole genome shotgun (WGS) entry which is preliminary data.</text>
</comment>
<evidence type="ECO:0000313" key="4">
    <source>
        <dbReference type="Proteomes" id="UP000031967"/>
    </source>
</evidence>
<dbReference type="InterPro" id="IPR024185">
    <property type="entry name" value="FTHF_cligase-like_sf"/>
</dbReference>
<name>A0ABR5AFJ0_9BACL</name>